<dbReference type="OrthoDB" id="10253869at2759"/>
<dbReference type="WBParaSite" id="GPUH_0000407201-mRNA-1">
    <property type="protein sequence ID" value="GPUH_0000407201-mRNA-1"/>
    <property type="gene ID" value="GPUH_0000407201"/>
</dbReference>
<dbReference type="InterPro" id="IPR000873">
    <property type="entry name" value="AMP-dep_synth/lig_dom"/>
</dbReference>
<dbReference type="GO" id="GO:0005777">
    <property type="term" value="C:peroxisome"/>
    <property type="evidence" value="ECO:0007669"/>
    <property type="project" value="UniProtKB-SubCell"/>
</dbReference>
<organism evidence="8">
    <name type="scientific">Gongylonema pulchrum</name>
    <dbReference type="NCBI Taxonomy" id="637853"/>
    <lineage>
        <taxon>Eukaryota</taxon>
        <taxon>Metazoa</taxon>
        <taxon>Ecdysozoa</taxon>
        <taxon>Nematoda</taxon>
        <taxon>Chromadorea</taxon>
        <taxon>Rhabditida</taxon>
        <taxon>Spirurina</taxon>
        <taxon>Spiruromorpha</taxon>
        <taxon>Spiruroidea</taxon>
        <taxon>Gongylonematidae</taxon>
        <taxon>Gongylonema</taxon>
    </lineage>
</organism>
<proteinExistence type="inferred from homology"/>
<gene>
    <name evidence="6" type="ORF">GPUH_LOCUS4065</name>
</gene>
<dbReference type="PANTHER" id="PTHR24096">
    <property type="entry name" value="LONG-CHAIN-FATTY-ACID--COA LIGASE"/>
    <property type="match status" value="1"/>
</dbReference>
<protein>
    <submittedName>
        <fullName evidence="8">AMP-binding domain-containing protein</fullName>
    </submittedName>
</protein>
<evidence type="ECO:0000313" key="6">
    <source>
        <dbReference type="EMBL" id="VDK42305.1"/>
    </source>
</evidence>
<dbReference type="Gene3D" id="3.40.50.980">
    <property type="match status" value="2"/>
</dbReference>
<keyword evidence="7" id="KW-1185">Reference proteome</keyword>
<reference evidence="6 7" key="2">
    <citation type="submission" date="2018-11" db="EMBL/GenBank/DDBJ databases">
        <authorList>
            <consortium name="Pathogen Informatics"/>
        </authorList>
    </citation>
    <scope>NUCLEOTIDE SEQUENCE [LARGE SCALE GENOMIC DNA]</scope>
</reference>
<comment type="subcellular location">
    <subcellularLocation>
        <location evidence="1">Peroxisome</location>
    </subcellularLocation>
</comment>
<comment type="similarity">
    <text evidence="2">Belongs to the ATP-dependent AMP-binding enzyme family.</text>
</comment>
<evidence type="ECO:0000313" key="8">
    <source>
        <dbReference type="WBParaSite" id="GPUH_0000407201-mRNA-1"/>
    </source>
</evidence>
<dbReference type="Proteomes" id="UP000271098">
    <property type="component" value="Unassembled WGS sequence"/>
</dbReference>
<keyword evidence="4" id="KW-0576">Peroxisome</keyword>
<evidence type="ECO:0000313" key="7">
    <source>
        <dbReference type="Proteomes" id="UP000271098"/>
    </source>
</evidence>
<keyword evidence="3" id="KW-0436">Ligase</keyword>
<evidence type="ECO:0000256" key="2">
    <source>
        <dbReference type="ARBA" id="ARBA00006432"/>
    </source>
</evidence>
<evidence type="ECO:0000256" key="4">
    <source>
        <dbReference type="ARBA" id="ARBA00023140"/>
    </source>
</evidence>
<dbReference type="GO" id="GO:0016405">
    <property type="term" value="F:CoA-ligase activity"/>
    <property type="evidence" value="ECO:0007669"/>
    <property type="project" value="TreeGrafter"/>
</dbReference>
<name>A0A183D5S4_9BILA</name>
<accession>A0A183D5S4</accession>
<dbReference type="SUPFAM" id="SSF56801">
    <property type="entry name" value="Acetyl-CoA synthetase-like"/>
    <property type="match status" value="1"/>
</dbReference>
<evidence type="ECO:0000256" key="3">
    <source>
        <dbReference type="ARBA" id="ARBA00022598"/>
    </source>
</evidence>
<dbReference type="EMBL" id="UYRT01007390">
    <property type="protein sequence ID" value="VDK42305.1"/>
    <property type="molecule type" value="Genomic_DNA"/>
</dbReference>
<reference evidence="8" key="1">
    <citation type="submission" date="2016-06" db="UniProtKB">
        <authorList>
            <consortium name="WormBaseParasite"/>
        </authorList>
    </citation>
    <scope>IDENTIFICATION</scope>
</reference>
<dbReference type="AlphaFoldDB" id="A0A183D5S4"/>
<evidence type="ECO:0000259" key="5">
    <source>
        <dbReference type="Pfam" id="PF00501"/>
    </source>
</evidence>
<evidence type="ECO:0000256" key="1">
    <source>
        <dbReference type="ARBA" id="ARBA00004275"/>
    </source>
</evidence>
<dbReference type="PANTHER" id="PTHR24096:SF149">
    <property type="entry name" value="AMP-BINDING DOMAIN-CONTAINING PROTEIN-RELATED"/>
    <property type="match status" value="1"/>
</dbReference>
<feature type="domain" description="AMP-dependent synthetase/ligase" evidence="5">
    <location>
        <begin position="29"/>
        <end position="193"/>
    </location>
</feature>
<dbReference type="Pfam" id="PF00501">
    <property type="entry name" value="AMP-binding"/>
    <property type="match status" value="1"/>
</dbReference>
<sequence>MAQMHLIVLDKQYNQLGSDFRDLIKKSEQNCLTETSEHISLDDTLLTPFSSGTTGPPKCVELTHRNFNTSTAILKTAIFDELSGGRRRVTIGMLPFYHASGFWALCYCLLEGHRTVVMGRFHPALMLNCIEEHKVDTLNVVPAIIATLCQDEIHLTRWDLSSVTTVLCGSASLGKELSKRFLHKFPHVTNLIQGNLISFDLRS</sequence>